<dbReference type="EMBL" id="RKHR01000004">
    <property type="protein sequence ID" value="ROS01618.1"/>
    <property type="molecule type" value="Genomic_DNA"/>
</dbReference>
<dbReference type="InterPro" id="IPR012675">
    <property type="entry name" value="Beta-grasp_dom_sf"/>
</dbReference>
<dbReference type="SUPFAM" id="SSF54285">
    <property type="entry name" value="MoaD/ThiS"/>
    <property type="match status" value="1"/>
</dbReference>
<dbReference type="InterPro" id="IPR016155">
    <property type="entry name" value="Mopterin_synth/thiamin_S_b"/>
</dbReference>
<protein>
    <submittedName>
        <fullName evidence="1">Sulfur carrier protein</fullName>
    </submittedName>
</protein>
<name>A0A3N2DP78_9GAMM</name>
<dbReference type="InterPro" id="IPR003749">
    <property type="entry name" value="ThiS/MoaD-like"/>
</dbReference>
<dbReference type="NCBIfam" id="TIGR01683">
    <property type="entry name" value="thiS"/>
    <property type="match status" value="1"/>
</dbReference>
<evidence type="ECO:0000313" key="1">
    <source>
        <dbReference type="EMBL" id="ROS01618.1"/>
    </source>
</evidence>
<dbReference type="InterPro" id="IPR010035">
    <property type="entry name" value="Thi_S"/>
</dbReference>
<dbReference type="CDD" id="cd00565">
    <property type="entry name" value="Ubl_ThiS"/>
    <property type="match status" value="1"/>
</dbReference>
<gene>
    <name evidence="1" type="ORF">EDC56_2062</name>
</gene>
<accession>A0A3N2DP78</accession>
<dbReference type="Pfam" id="PF02597">
    <property type="entry name" value="ThiS"/>
    <property type="match status" value="1"/>
</dbReference>
<comment type="caution">
    <text evidence="1">The sequence shown here is derived from an EMBL/GenBank/DDBJ whole genome shotgun (WGS) entry which is preliminary data.</text>
</comment>
<organism evidence="1 2">
    <name type="scientific">Sinobacterium caligoides</name>
    <dbReference type="NCBI Taxonomy" id="933926"/>
    <lineage>
        <taxon>Bacteria</taxon>
        <taxon>Pseudomonadati</taxon>
        <taxon>Pseudomonadota</taxon>
        <taxon>Gammaproteobacteria</taxon>
        <taxon>Cellvibrionales</taxon>
        <taxon>Spongiibacteraceae</taxon>
        <taxon>Sinobacterium</taxon>
    </lineage>
</organism>
<dbReference type="Gene3D" id="3.10.20.30">
    <property type="match status" value="1"/>
</dbReference>
<sequence length="68" mass="7313">MVEIFVNGERKLIDSGIDIGQALLAWGYDTAHKIAVAVNGEFVPRSLYGQRVLIADDRVDVVSPISGG</sequence>
<dbReference type="AlphaFoldDB" id="A0A3N2DP78"/>
<dbReference type="Proteomes" id="UP000275394">
    <property type="component" value="Unassembled WGS sequence"/>
</dbReference>
<keyword evidence="2" id="KW-1185">Reference proteome</keyword>
<proteinExistence type="predicted"/>
<evidence type="ECO:0000313" key="2">
    <source>
        <dbReference type="Proteomes" id="UP000275394"/>
    </source>
</evidence>
<reference evidence="1 2" key="1">
    <citation type="submission" date="2018-11" db="EMBL/GenBank/DDBJ databases">
        <title>Genomic Encyclopedia of Type Strains, Phase IV (KMG-IV): sequencing the most valuable type-strain genomes for metagenomic binning, comparative biology and taxonomic classification.</title>
        <authorList>
            <person name="Goeker M."/>
        </authorList>
    </citation>
    <scope>NUCLEOTIDE SEQUENCE [LARGE SCALE GENOMIC DNA]</scope>
    <source>
        <strain evidence="1 2">DSM 100316</strain>
    </source>
</reference>